<comment type="caution">
    <text evidence="3">The sequence shown here is derived from an EMBL/GenBank/DDBJ whole genome shotgun (WGS) entry which is preliminary data.</text>
</comment>
<feature type="compositionally biased region" description="Basic residues" evidence="1">
    <location>
        <begin position="301"/>
        <end position="312"/>
    </location>
</feature>
<dbReference type="Pfam" id="PF00004">
    <property type="entry name" value="AAA"/>
    <property type="match status" value="1"/>
</dbReference>
<name>A0A9P9WFS0_9PEZI</name>
<dbReference type="EMBL" id="JAFIMR010000030">
    <property type="protein sequence ID" value="KAI1861130.1"/>
    <property type="molecule type" value="Genomic_DNA"/>
</dbReference>
<evidence type="ECO:0000256" key="1">
    <source>
        <dbReference type="SAM" id="MobiDB-lite"/>
    </source>
</evidence>
<dbReference type="GO" id="GO:0005634">
    <property type="term" value="C:nucleus"/>
    <property type="evidence" value="ECO:0007669"/>
    <property type="project" value="TreeGrafter"/>
</dbReference>
<feature type="region of interest" description="Disordered" evidence="1">
    <location>
        <begin position="273"/>
        <end position="357"/>
    </location>
</feature>
<feature type="domain" description="AAA+ ATPase" evidence="2">
    <location>
        <begin position="627"/>
        <end position="830"/>
    </location>
</feature>
<feature type="compositionally biased region" description="Polar residues" evidence="1">
    <location>
        <begin position="313"/>
        <end position="326"/>
    </location>
</feature>
<evidence type="ECO:0000313" key="4">
    <source>
        <dbReference type="Proteomes" id="UP000829685"/>
    </source>
</evidence>
<organism evidence="3 4">
    <name type="scientific">Neoarthrinium moseri</name>
    <dbReference type="NCBI Taxonomy" id="1658444"/>
    <lineage>
        <taxon>Eukaryota</taxon>
        <taxon>Fungi</taxon>
        <taxon>Dikarya</taxon>
        <taxon>Ascomycota</taxon>
        <taxon>Pezizomycotina</taxon>
        <taxon>Sordariomycetes</taxon>
        <taxon>Xylariomycetidae</taxon>
        <taxon>Amphisphaeriales</taxon>
        <taxon>Apiosporaceae</taxon>
        <taxon>Neoarthrinium</taxon>
    </lineage>
</organism>
<evidence type="ECO:0000259" key="2">
    <source>
        <dbReference type="SMART" id="SM00382"/>
    </source>
</evidence>
<reference evidence="3" key="1">
    <citation type="submission" date="2021-03" db="EMBL/GenBank/DDBJ databases">
        <title>Revisited historic fungal species revealed as producer of novel bioactive compounds through whole genome sequencing and comparative genomics.</title>
        <authorList>
            <person name="Vignolle G.A."/>
            <person name="Hochenegger N."/>
            <person name="Mach R.L."/>
            <person name="Mach-Aigner A.R."/>
            <person name="Javad Rahimi M."/>
            <person name="Salim K.A."/>
            <person name="Chan C.M."/>
            <person name="Lim L.B.L."/>
            <person name="Cai F."/>
            <person name="Druzhinina I.S."/>
            <person name="U'Ren J.M."/>
            <person name="Derntl C."/>
        </authorList>
    </citation>
    <scope>NUCLEOTIDE SEQUENCE</scope>
    <source>
        <strain evidence="3">TUCIM 5799</strain>
    </source>
</reference>
<feature type="compositionally biased region" description="Polar residues" evidence="1">
    <location>
        <begin position="52"/>
        <end position="64"/>
    </location>
</feature>
<sequence length="1234" mass="134808">MMGGEGDGVAGAEPELESKKVHPFFSAPKKPASSKDHLANAARPVTPESCASPGSEQLDPTTSAPAALDDNEAAQGRQKRRKTDSMADVKQSSKPVPQKKPKARVSTGSNIVQLFAQKDKDGTSGSGADDPAGTNGATEPVEGPGLSTNDSLPPLAQAPAPSLGATAVAPVVVAAAAAPAQEDSTKPKKILKFNPKTGTIGSPPKPKVPTVAQADHVDSKPSGRPRRTKKIAYAAPFVVHIRYGTLDDDARISIGEKIEEIFSGVPFIHPKGIANMSSNSQPAGQGLTPPSSSLETPKSRTPNKRGRPRKATSTHPLFSSKSSAVTPAQAEEKPKSPVKRNSIFTSTPCSPKRTRQPLGNFSFPQFGMKAGGFKFPGAQQAAWPWKGMVHIRGDDRDMTSSHHEMPYRVESRNRKSKGRQIDFPADESVLYRAASRLRIHELVQELLAVNTDEFLPAPATLRIPERHFESGRRLQDRVKPELRTLALGSSDRTHPAIAHAYNLLATSLSAFDQSTCEGLSWTQKYSPTTSDRVLQGGREAEMLRDWLRTLKVQAVDTGASDGNGTKAKTAPPKKKKRKKLDDFVISSDEENAEMDEISETEADWMPTGGQGGLRTVVRPRPSKDSRLTNAVLLSGPHGCGKTATAYAIAKELDFEVFEISAGSRRSGKDILEKIGDMTRNHLVQHKQEVAKPEEEINDEDVARDIKSGKQGMMTAFFKPKADAKPKPDAKRKTENIKPVEKVAKLAVDKPIQKNSGQSQKQSLILLEEVDILYEEDKQFWATVISLMAQSKRPFIMTCSDEALVPIQSLNLHGIFRFNPVPRDLATDLLLLIAANEGHALKRSAVEALYESRKQDLRASIHELNYWCQIGVGDPKGGLGWFYRRWPEGSDLDEHGNRIRVISCGTYQHGMGWLGRDAIASPSSGCTTEEELIYQAWQNWSLDMRDCESTAVHQGWPDLSGLPREDRMALLETTDSFYDSLSAADVSSYGSLSSLNQVVLDSTLPAIPAKAKNDFIIGLQALESPILSHYNSTAFEISASIRCLAQTRILTTDLAIMANHYPLDESKTTQKIQDSFGAPSPSSAAISRYDYSIAFDPIAVSESANQSSGYLDPSVFDRTMRMITLDVAPYVRSITAYDQRLQAERLLRSNLLSEGGKPKKRVRTTRAAWSALEGGSRASTRREKYFSAEINPHLVMRTGGKGWETLTQDVQDELVESRSSPAEQESSDDMDTTME</sequence>
<dbReference type="AlphaFoldDB" id="A0A9P9WFS0"/>
<feature type="region of interest" description="Disordered" evidence="1">
    <location>
        <begin position="557"/>
        <end position="580"/>
    </location>
</feature>
<dbReference type="Proteomes" id="UP000829685">
    <property type="component" value="Unassembled WGS sequence"/>
</dbReference>
<protein>
    <recommendedName>
        <fullName evidence="2">AAA+ ATPase domain-containing protein</fullName>
    </recommendedName>
</protein>
<feature type="region of interest" description="Disordered" evidence="1">
    <location>
        <begin position="177"/>
        <end position="228"/>
    </location>
</feature>
<feature type="region of interest" description="Disordered" evidence="1">
    <location>
        <begin position="602"/>
        <end position="622"/>
    </location>
</feature>
<dbReference type="GO" id="GO:0003677">
    <property type="term" value="F:DNA binding"/>
    <property type="evidence" value="ECO:0007669"/>
    <property type="project" value="TreeGrafter"/>
</dbReference>
<feature type="compositionally biased region" description="Polar residues" evidence="1">
    <location>
        <begin position="275"/>
        <end position="300"/>
    </location>
</feature>
<accession>A0A9P9WFS0</accession>
<dbReference type="CDD" id="cd00009">
    <property type="entry name" value="AAA"/>
    <property type="match status" value="1"/>
</dbReference>
<keyword evidence="4" id="KW-1185">Reference proteome</keyword>
<dbReference type="InterPro" id="IPR003593">
    <property type="entry name" value="AAA+_ATPase"/>
</dbReference>
<dbReference type="GO" id="GO:0005524">
    <property type="term" value="F:ATP binding"/>
    <property type="evidence" value="ECO:0007669"/>
    <property type="project" value="InterPro"/>
</dbReference>
<feature type="region of interest" description="Disordered" evidence="1">
    <location>
        <begin position="1208"/>
        <end position="1234"/>
    </location>
</feature>
<dbReference type="PANTHER" id="PTHR23389">
    <property type="entry name" value="CHROMOSOME TRANSMISSION FIDELITY FACTOR 18"/>
    <property type="match status" value="1"/>
</dbReference>
<dbReference type="GO" id="GO:0016887">
    <property type="term" value="F:ATP hydrolysis activity"/>
    <property type="evidence" value="ECO:0007669"/>
    <property type="project" value="InterPro"/>
</dbReference>
<dbReference type="InterPro" id="IPR027417">
    <property type="entry name" value="P-loop_NTPase"/>
</dbReference>
<feature type="region of interest" description="Disordered" evidence="1">
    <location>
        <begin position="1"/>
        <end position="160"/>
    </location>
</feature>
<dbReference type="InterPro" id="IPR003959">
    <property type="entry name" value="ATPase_AAA_core"/>
</dbReference>
<dbReference type="PANTHER" id="PTHR23389:SF21">
    <property type="entry name" value="ATPASE FAMILY AAA DOMAIN-CONTAINING PROTEIN 5"/>
    <property type="match status" value="1"/>
</dbReference>
<dbReference type="Gene3D" id="3.40.50.300">
    <property type="entry name" value="P-loop containing nucleotide triphosphate hydrolases"/>
    <property type="match status" value="1"/>
</dbReference>
<feature type="compositionally biased region" description="Acidic residues" evidence="1">
    <location>
        <begin position="1224"/>
        <end position="1234"/>
    </location>
</feature>
<proteinExistence type="predicted"/>
<evidence type="ECO:0000313" key="3">
    <source>
        <dbReference type="EMBL" id="KAI1861130.1"/>
    </source>
</evidence>
<dbReference type="SUPFAM" id="SSF52540">
    <property type="entry name" value="P-loop containing nucleoside triphosphate hydrolases"/>
    <property type="match status" value="1"/>
</dbReference>
<dbReference type="SMART" id="SM00382">
    <property type="entry name" value="AAA"/>
    <property type="match status" value="1"/>
</dbReference>
<gene>
    <name evidence="3" type="ORF">JX265_009749</name>
</gene>